<evidence type="ECO:0000256" key="4">
    <source>
        <dbReference type="PROSITE-ProRule" id="PRU00335"/>
    </source>
</evidence>
<dbReference type="Proteomes" id="UP001494588">
    <property type="component" value="Unassembled WGS sequence"/>
</dbReference>
<dbReference type="PROSITE" id="PS50977">
    <property type="entry name" value="HTH_TETR_2"/>
    <property type="match status" value="1"/>
</dbReference>
<name>A0ABU9QHX9_9BURK</name>
<evidence type="ECO:0000259" key="5">
    <source>
        <dbReference type="PROSITE" id="PS50977"/>
    </source>
</evidence>
<keyword evidence="3" id="KW-0804">Transcription</keyword>
<accession>A0ABU9QHX9</accession>
<protein>
    <submittedName>
        <fullName evidence="6">TetR/AcrR family transcriptional regulator</fullName>
    </submittedName>
</protein>
<organism evidence="6 7">
    <name type="scientific">Paraburkholderia sabiae</name>
    <dbReference type="NCBI Taxonomy" id="273251"/>
    <lineage>
        <taxon>Bacteria</taxon>
        <taxon>Pseudomonadati</taxon>
        <taxon>Pseudomonadota</taxon>
        <taxon>Betaproteobacteria</taxon>
        <taxon>Burkholderiales</taxon>
        <taxon>Burkholderiaceae</taxon>
        <taxon>Paraburkholderia</taxon>
    </lineage>
</organism>
<reference evidence="6 7" key="1">
    <citation type="submission" date="2024-01" db="EMBL/GenBank/DDBJ databases">
        <title>The diversity of rhizobia nodulating Mimosa spp. in eleven states of Brazil covering several biomes is determined by host plant, location, and edaphic factors.</title>
        <authorList>
            <person name="Rouws L."/>
            <person name="Barauna A."/>
            <person name="Beukes C."/>
            <person name="De Faria S.M."/>
            <person name="Gross E."/>
            <person name="Dos Reis Junior F.B."/>
            <person name="Simon M."/>
            <person name="Maluk M."/>
            <person name="Odee D.W."/>
            <person name="Kenicer G."/>
            <person name="Young J.P.W."/>
            <person name="Reis V.M."/>
            <person name="Zilli J."/>
            <person name="James E.K."/>
        </authorList>
    </citation>
    <scope>NUCLEOTIDE SEQUENCE [LARGE SCALE GENOMIC DNA]</scope>
    <source>
        <strain evidence="6 7">JPY77</strain>
    </source>
</reference>
<dbReference type="PANTHER" id="PTHR30055">
    <property type="entry name" value="HTH-TYPE TRANSCRIPTIONAL REGULATOR RUTR"/>
    <property type="match status" value="1"/>
</dbReference>
<dbReference type="RefSeq" id="WP_233472021.1">
    <property type="nucleotide sequence ID" value="NZ_CAJHCS010000025.1"/>
</dbReference>
<feature type="domain" description="HTH tetR-type" evidence="5">
    <location>
        <begin position="11"/>
        <end position="71"/>
    </location>
</feature>
<dbReference type="InterPro" id="IPR001647">
    <property type="entry name" value="HTH_TetR"/>
</dbReference>
<dbReference type="InterPro" id="IPR009057">
    <property type="entry name" value="Homeodomain-like_sf"/>
</dbReference>
<evidence type="ECO:0000313" key="6">
    <source>
        <dbReference type="EMBL" id="MEM5289078.1"/>
    </source>
</evidence>
<dbReference type="Gene3D" id="1.10.357.10">
    <property type="entry name" value="Tetracycline Repressor, domain 2"/>
    <property type="match status" value="1"/>
</dbReference>
<evidence type="ECO:0000313" key="7">
    <source>
        <dbReference type="Proteomes" id="UP001494588"/>
    </source>
</evidence>
<dbReference type="Pfam" id="PF00440">
    <property type="entry name" value="TetR_N"/>
    <property type="match status" value="1"/>
</dbReference>
<feature type="DNA-binding region" description="H-T-H motif" evidence="4">
    <location>
        <begin position="34"/>
        <end position="53"/>
    </location>
</feature>
<evidence type="ECO:0000256" key="1">
    <source>
        <dbReference type="ARBA" id="ARBA00023015"/>
    </source>
</evidence>
<dbReference type="SUPFAM" id="SSF46689">
    <property type="entry name" value="Homeodomain-like"/>
    <property type="match status" value="1"/>
</dbReference>
<keyword evidence="7" id="KW-1185">Reference proteome</keyword>
<evidence type="ECO:0000256" key="2">
    <source>
        <dbReference type="ARBA" id="ARBA00023125"/>
    </source>
</evidence>
<sequence>MATKISDEAAAARREGILLAARWCFLNFGFSKTSLDDIAKRASISRTLLYKTFRDKDDIFAAVFVHWLVARQPAAIAASRESGTPFQRLFEVCRLLVIEPWTDMVGAAMGDDFFDACERVDPETTATHHRIAHQCVAEVLSDEPAAEVFLLALDGLLADRPGAELLSQRVQILCNRFVQPTPDQKEGS</sequence>
<evidence type="ECO:0000256" key="3">
    <source>
        <dbReference type="ARBA" id="ARBA00023163"/>
    </source>
</evidence>
<dbReference type="InterPro" id="IPR050109">
    <property type="entry name" value="HTH-type_TetR-like_transc_reg"/>
</dbReference>
<dbReference type="EMBL" id="JAZHGC010000023">
    <property type="protein sequence ID" value="MEM5289078.1"/>
    <property type="molecule type" value="Genomic_DNA"/>
</dbReference>
<dbReference type="PANTHER" id="PTHR30055:SF234">
    <property type="entry name" value="HTH-TYPE TRANSCRIPTIONAL REGULATOR BETI"/>
    <property type="match status" value="1"/>
</dbReference>
<proteinExistence type="predicted"/>
<comment type="caution">
    <text evidence="6">The sequence shown here is derived from an EMBL/GenBank/DDBJ whole genome shotgun (WGS) entry which is preliminary data.</text>
</comment>
<gene>
    <name evidence="6" type="ORF">V4C55_25420</name>
</gene>
<keyword evidence="1" id="KW-0805">Transcription regulation</keyword>
<keyword evidence="2 4" id="KW-0238">DNA-binding</keyword>